<evidence type="ECO:0000313" key="3">
    <source>
        <dbReference type="Proteomes" id="UP000077519"/>
    </source>
</evidence>
<comment type="caution">
    <text evidence="2">The sequence shown here is derived from an EMBL/GenBank/DDBJ whole genome shotgun (WGS) entry which is preliminary data.</text>
</comment>
<dbReference type="AlphaFoldDB" id="A0A177YEQ7"/>
<dbReference type="Proteomes" id="UP000077519">
    <property type="component" value="Unassembled WGS sequence"/>
</dbReference>
<evidence type="ECO:0000313" key="2">
    <source>
        <dbReference type="EMBL" id="OAK54032.1"/>
    </source>
</evidence>
<proteinExistence type="predicted"/>
<evidence type="ECO:0000256" key="1">
    <source>
        <dbReference type="SAM" id="MobiDB-lite"/>
    </source>
</evidence>
<protein>
    <submittedName>
        <fullName evidence="2">Uncharacterized protein</fullName>
    </submittedName>
</protein>
<reference evidence="2 3" key="1">
    <citation type="submission" date="2016-03" db="EMBL/GenBank/DDBJ databases">
        <title>Genome sequence of Rhodococcus kyotonensis KB10.</title>
        <authorList>
            <person name="Jeong H."/>
            <person name="Hong C.E."/>
            <person name="Jo S.H."/>
            <person name="Park J.M."/>
        </authorList>
    </citation>
    <scope>NUCLEOTIDE SEQUENCE [LARGE SCALE GENOMIC DNA]</scope>
    <source>
        <strain evidence="2 3">KB10</strain>
    </source>
</reference>
<sequence length="616" mass="66383">MAARRSMRVWSAASGKFDTSRSLTKRLPAVPAAVPIYTRGRTNLLVLDFDAKHHIPEQVDADVDRALGWLHECGARTVTDRSTSGGRHVLVPMATDIPLRVDDIKVVLQLLAARLTTLDATPMLNADWGCITPPGSPCREGGYRLLDGELDDAIDAFTVRSDRGVIARLIALLGGTTAPRHRSPVAAVAASLTQDERLVGVGRDRRLDPRFHRTTPLPDAVETYAATGKFTTALKALWTSPSEARQSVISHAVLRGASLADIERAIATTEWAGLRNAYGEKYGTHSAAALERDVDKALTWAATIVRPFHQLAHKNRYTGGDGSFLKDRVRRQWLAHAKLWIDSEFVGTRQRPVLLAVVQALAYTSALAGELVEGVPVVSVGGRSLSHAAGLMSESTVWSALRLLREAPGSPLLLVSRGAGREADRYALTTPATSRGPGQVHVERARVEPVHPAWSVLGLRGRAAYELVNNGLTTNVDDVFAAAMLRPSNGYAILADLSAAGLIKRTGGTLSAGDTSLDDVAGAHGLEALASERVIRHRAERLLWQVWLENRFAPPPPDTTVDEREPGWSPPTPTPPLDERDSESLWAAQMAAGPPSTDPVLEALDLLTHELGAVII</sequence>
<name>A0A177YEQ7_9NOCA</name>
<dbReference type="EMBL" id="LVHI01000013">
    <property type="protein sequence ID" value="OAK54032.1"/>
    <property type="molecule type" value="Genomic_DNA"/>
</dbReference>
<keyword evidence="3" id="KW-1185">Reference proteome</keyword>
<gene>
    <name evidence="2" type="ORF">A3K89_21245</name>
</gene>
<organism evidence="2 3">
    <name type="scientific">Rhodococcoides kyotonense</name>
    <dbReference type="NCBI Taxonomy" id="398843"/>
    <lineage>
        <taxon>Bacteria</taxon>
        <taxon>Bacillati</taxon>
        <taxon>Actinomycetota</taxon>
        <taxon>Actinomycetes</taxon>
        <taxon>Mycobacteriales</taxon>
        <taxon>Nocardiaceae</taxon>
        <taxon>Rhodococcoides</taxon>
    </lineage>
</organism>
<accession>A0A177YEQ7</accession>
<feature type="region of interest" description="Disordered" evidence="1">
    <location>
        <begin position="554"/>
        <end position="585"/>
    </location>
</feature>